<name>A0A285EJZ7_9ACTN</name>
<dbReference type="AlphaFoldDB" id="A0A285EJZ7"/>
<sequence>MGVLLVWALLAVVVAVVVGRGIRLADERSAVPASMSISDLAAGFAPDPSAVRR</sequence>
<organism evidence="1 2">
    <name type="scientific">Geodermatophilus sabuli</name>
    <dbReference type="NCBI Taxonomy" id="1564158"/>
    <lineage>
        <taxon>Bacteria</taxon>
        <taxon>Bacillati</taxon>
        <taxon>Actinomycetota</taxon>
        <taxon>Actinomycetes</taxon>
        <taxon>Geodermatophilales</taxon>
        <taxon>Geodermatophilaceae</taxon>
        <taxon>Geodermatophilus</taxon>
    </lineage>
</organism>
<dbReference type="Proteomes" id="UP000219514">
    <property type="component" value="Unassembled WGS sequence"/>
</dbReference>
<proteinExistence type="predicted"/>
<dbReference type="EMBL" id="OBDO01000022">
    <property type="protein sequence ID" value="SNX99415.1"/>
    <property type="molecule type" value="Genomic_DNA"/>
</dbReference>
<keyword evidence="2" id="KW-1185">Reference proteome</keyword>
<protein>
    <submittedName>
        <fullName evidence="1">Uncharacterized protein</fullName>
    </submittedName>
</protein>
<evidence type="ECO:0000313" key="2">
    <source>
        <dbReference type="Proteomes" id="UP000219514"/>
    </source>
</evidence>
<gene>
    <name evidence="1" type="ORF">SAMN06893097_1222</name>
</gene>
<evidence type="ECO:0000313" key="1">
    <source>
        <dbReference type="EMBL" id="SNX99415.1"/>
    </source>
</evidence>
<accession>A0A285EJZ7</accession>
<reference evidence="1 2" key="1">
    <citation type="submission" date="2017-09" db="EMBL/GenBank/DDBJ databases">
        <authorList>
            <person name="Ehlers B."/>
            <person name="Leendertz F.H."/>
        </authorList>
    </citation>
    <scope>NUCLEOTIDE SEQUENCE [LARGE SCALE GENOMIC DNA]</scope>
    <source>
        <strain evidence="1 2">DSM 46844</strain>
    </source>
</reference>